<reference evidence="8" key="1">
    <citation type="submission" date="2022-12" db="EMBL/GenBank/DDBJ databases">
        <title>Paraconexibacter alkalitolerans sp. nov. and Baekduia alba sp. nov., isolated from soil and emended description of the genera Paraconexibacter (Chun et al., 2020) and Baekduia (An et al., 2020).</title>
        <authorList>
            <person name="Vieira S."/>
            <person name="Huber K.J."/>
            <person name="Geppert A."/>
            <person name="Wolf J."/>
            <person name="Neumann-Schaal M."/>
            <person name="Muesken M."/>
            <person name="Overmann J."/>
        </authorList>
    </citation>
    <scope>NUCLEOTIDE SEQUENCE</scope>
    <source>
        <strain evidence="8">AEG42_29</strain>
    </source>
</reference>
<dbReference type="AlphaFoldDB" id="A0AAU7B341"/>
<feature type="domain" description="RNA polymerase sigma-70 region 2" evidence="6">
    <location>
        <begin position="22"/>
        <end position="91"/>
    </location>
</feature>
<evidence type="ECO:0000256" key="3">
    <source>
        <dbReference type="ARBA" id="ARBA00023082"/>
    </source>
</evidence>
<dbReference type="SUPFAM" id="SSF88659">
    <property type="entry name" value="Sigma3 and sigma4 domains of RNA polymerase sigma factors"/>
    <property type="match status" value="1"/>
</dbReference>
<comment type="similarity">
    <text evidence="1">Belongs to the sigma-70 factor family. ECF subfamily.</text>
</comment>
<gene>
    <name evidence="8" type="primary">sigM_3</name>
    <name evidence="8" type="ORF">DSM112329_05179</name>
</gene>
<dbReference type="KEGG" id="parq:DSM112329_05179"/>
<keyword evidence="5" id="KW-0804">Transcription</keyword>
<dbReference type="Gene3D" id="1.10.1740.10">
    <property type="match status" value="1"/>
</dbReference>
<dbReference type="InterPro" id="IPR014284">
    <property type="entry name" value="RNA_pol_sigma-70_dom"/>
</dbReference>
<dbReference type="InterPro" id="IPR036388">
    <property type="entry name" value="WH-like_DNA-bd_sf"/>
</dbReference>
<dbReference type="GO" id="GO:0016987">
    <property type="term" value="F:sigma factor activity"/>
    <property type="evidence" value="ECO:0007669"/>
    <property type="project" value="UniProtKB-KW"/>
</dbReference>
<dbReference type="SUPFAM" id="SSF88946">
    <property type="entry name" value="Sigma2 domain of RNA polymerase sigma factors"/>
    <property type="match status" value="1"/>
</dbReference>
<evidence type="ECO:0000256" key="1">
    <source>
        <dbReference type="ARBA" id="ARBA00010641"/>
    </source>
</evidence>
<dbReference type="Gene3D" id="1.10.10.10">
    <property type="entry name" value="Winged helix-like DNA-binding domain superfamily/Winged helix DNA-binding domain"/>
    <property type="match status" value="1"/>
</dbReference>
<dbReference type="Pfam" id="PF04542">
    <property type="entry name" value="Sigma70_r2"/>
    <property type="match status" value="1"/>
</dbReference>
<name>A0AAU7B341_9ACTN</name>
<dbReference type="InterPro" id="IPR013249">
    <property type="entry name" value="RNA_pol_sigma70_r4_t2"/>
</dbReference>
<dbReference type="InterPro" id="IPR039425">
    <property type="entry name" value="RNA_pol_sigma-70-like"/>
</dbReference>
<dbReference type="PANTHER" id="PTHR43133:SF8">
    <property type="entry name" value="RNA POLYMERASE SIGMA FACTOR HI_1459-RELATED"/>
    <property type="match status" value="1"/>
</dbReference>
<organism evidence="8">
    <name type="scientific">Paraconexibacter sp. AEG42_29</name>
    <dbReference type="NCBI Taxonomy" id="2997339"/>
    <lineage>
        <taxon>Bacteria</taxon>
        <taxon>Bacillati</taxon>
        <taxon>Actinomycetota</taxon>
        <taxon>Thermoleophilia</taxon>
        <taxon>Solirubrobacterales</taxon>
        <taxon>Paraconexibacteraceae</taxon>
        <taxon>Paraconexibacter</taxon>
    </lineage>
</organism>
<sequence length="175" mass="18940">MGDTLTMALPAPNTAAVAFDALYRSCVDDVHAYAWSLLRDRAAAEDVTALAFERAYRKRGRFDPSKGTERAWIFGIARNAALDELRRRRRTATLVTDPEDPAAAAAVSDSGEAAERRATVQMALATLDPRDRELVALKFHAGLSNAEIAEVLGVSESNAGTKVHRAVTKLREACA</sequence>
<dbReference type="EMBL" id="CP114014">
    <property type="protein sequence ID" value="XAY08281.1"/>
    <property type="molecule type" value="Genomic_DNA"/>
</dbReference>
<evidence type="ECO:0000256" key="2">
    <source>
        <dbReference type="ARBA" id="ARBA00023015"/>
    </source>
</evidence>
<evidence type="ECO:0000259" key="6">
    <source>
        <dbReference type="Pfam" id="PF04542"/>
    </source>
</evidence>
<dbReference type="NCBIfam" id="TIGR02937">
    <property type="entry name" value="sigma70-ECF"/>
    <property type="match status" value="1"/>
</dbReference>
<evidence type="ECO:0000313" key="8">
    <source>
        <dbReference type="EMBL" id="XAY08281.1"/>
    </source>
</evidence>
<feature type="domain" description="RNA polymerase sigma factor 70 region 4 type 2" evidence="7">
    <location>
        <begin position="120"/>
        <end position="170"/>
    </location>
</feature>
<keyword evidence="3" id="KW-0731">Sigma factor</keyword>
<dbReference type="GO" id="GO:0003677">
    <property type="term" value="F:DNA binding"/>
    <property type="evidence" value="ECO:0007669"/>
    <property type="project" value="UniProtKB-KW"/>
</dbReference>
<dbReference type="GO" id="GO:0006352">
    <property type="term" value="P:DNA-templated transcription initiation"/>
    <property type="evidence" value="ECO:0007669"/>
    <property type="project" value="InterPro"/>
</dbReference>
<evidence type="ECO:0000256" key="4">
    <source>
        <dbReference type="ARBA" id="ARBA00023125"/>
    </source>
</evidence>
<dbReference type="InterPro" id="IPR007627">
    <property type="entry name" value="RNA_pol_sigma70_r2"/>
</dbReference>
<dbReference type="InterPro" id="IPR013325">
    <property type="entry name" value="RNA_pol_sigma_r2"/>
</dbReference>
<keyword evidence="4" id="KW-0238">DNA-binding</keyword>
<dbReference type="CDD" id="cd06171">
    <property type="entry name" value="Sigma70_r4"/>
    <property type="match status" value="1"/>
</dbReference>
<proteinExistence type="inferred from homology"/>
<protein>
    <submittedName>
        <fullName evidence="8">ECF RNA polymerase sigma factor SigM</fullName>
    </submittedName>
</protein>
<evidence type="ECO:0000256" key="5">
    <source>
        <dbReference type="ARBA" id="ARBA00023163"/>
    </source>
</evidence>
<evidence type="ECO:0000259" key="7">
    <source>
        <dbReference type="Pfam" id="PF08281"/>
    </source>
</evidence>
<dbReference type="Pfam" id="PF08281">
    <property type="entry name" value="Sigma70_r4_2"/>
    <property type="match status" value="1"/>
</dbReference>
<dbReference type="PANTHER" id="PTHR43133">
    <property type="entry name" value="RNA POLYMERASE ECF-TYPE SIGMA FACTO"/>
    <property type="match status" value="1"/>
</dbReference>
<dbReference type="InterPro" id="IPR013324">
    <property type="entry name" value="RNA_pol_sigma_r3/r4-like"/>
</dbReference>
<keyword evidence="2" id="KW-0805">Transcription regulation</keyword>
<accession>A0AAU7B341</accession>